<organism evidence="2 3">
    <name type="scientific">Alkalibaculum bacchi</name>
    <dbReference type="NCBI Taxonomy" id="645887"/>
    <lineage>
        <taxon>Bacteria</taxon>
        <taxon>Bacillati</taxon>
        <taxon>Bacillota</taxon>
        <taxon>Clostridia</taxon>
        <taxon>Eubacteriales</taxon>
        <taxon>Eubacteriaceae</taxon>
        <taxon>Alkalibaculum</taxon>
    </lineage>
</organism>
<dbReference type="InterPro" id="IPR019832">
    <property type="entry name" value="Mn/Fe_SOD_C"/>
</dbReference>
<gene>
    <name evidence="2" type="ORF">DES36_10319</name>
</gene>
<dbReference type="RefSeq" id="WP_113919694.1">
    <property type="nucleotide sequence ID" value="NZ_QNRX01000003.1"/>
</dbReference>
<evidence type="ECO:0000313" key="2">
    <source>
        <dbReference type="EMBL" id="RBP68258.1"/>
    </source>
</evidence>
<dbReference type="GO" id="GO:0046872">
    <property type="term" value="F:metal ion binding"/>
    <property type="evidence" value="ECO:0007669"/>
    <property type="project" value="InterPro"/>
</dbReference>
<name>A0A366IEC2_9FIRM</name>
<dbReference type="PANTHER" id="PTHR43595">
    <property type="entry name" value="37S RIBOSOMAL PROTEIN S26, MITOCHONDRIAL"/>
    <property type="match status" value="1"/>
</dbReference>
<evidence type="ECO:0000313" key="3">
    <source>
        <dbReference type="Proteomes" id="UP000253490"/>
    </source>
</evidence>
<dbReference type="InterPro" id="IPR036314">
    <property type="entry name" value="SOD_C_sf"/>
</dbReference>
<dbReference type="InterPro" id="IPR036324">
    <property type="entry name" value="Mn/Fe_SOD_N_sf"/>
</dbReference>
<dbReference type="Proteomes" id="UP000253490">
    <property type="component" value="Unassembled WGS sequence"/>
</dbReference>
<dbReference type="Pfam" id="PF02777">
    <property type="entry name" value="Sod_Fe_C"/>
    <property type="match status" value="1"/>
</dbReference>
<comment type="caution">
    <text evidence="2">The sequence shown here is derived from an EMBL/GenBank/DDBJ whole genome shotgun (WGS) entry which is preliminary data.</text>
</comment>
<proteinExistence type="predicted"/>
<dbReference type="SUPFAM" id="SSF54719">
    <property type="entry name" value="Fe,Mn superoxide dismutase (SOD), C-terminal domain"/>
    <property type="match status" value="1"/>
</dbReference>
<dbReference type="SUPFAM" id="SSF46609">
    <property type="entry name" value="Fe,Mn superoxide dismutase (SOD), N-terminal domain"/>
    <property type="match status" value="1"/>
</dbReference>
<evidence type="ECO:0000259" key="1">
    <source>
        <dbReference type="Pfam" id="PF02777"/>
    </source>
</evidence>
<accession>A0A366IEC2</accession>
<dbReference type="GO" id="GO:0004784">
    <property type="term" value="F:superoxide dismutase activity"/>
    <property type="evidence" value="ECO:0007669"/>
    <property type="project" value="InterPro"/>
</dbReference>
<dbReference type="GO" id="GO:0005737">
    <property type="term" value="C:cytoplasm"/>
    <property type="evidence" value="ECO:0007669"/>
    <property type="project" value="TreeGrafter"/>
</dbReference>
<dbReference type="PANTHER" id="PTHR43595:SF2">
    <property type="entry name" value="SMALL RIBOSOMAL SUBUNIT PROTEIN MS42"/>
    <property type="match status" value="1"/>
</dbReference>
<sequence length="210" mass="24684">MSIESVIKPKIIYEAKALPYEYDELVPIITKSMLKKFYSDYEKCVKHLNDSQYTLAQTKENLQNYQFFDYWEEEITKGEFLLSLYEVYWSIMSPLGLGGYPGTKTIKLIKKSLAHFNQFKEHLINAADTLSGSGWSVLMYLPQVGQLKVFQVEEGKCLDNSIIPILSCYVQDEAEYPNLLYGRREYLENWWNLINWFEVEKKIIESIKKP</sequence>
<dbReference type="Gene3D" id="3.55.40.20">
    <property type="entry name" value="Iron/manganese superoxide dismutase, C-terminal domain"/>
    <property type="match status" value="1"/>
</dbReference>
<protein>
    <submittedName>
        <fullName evidence="2">Fe-Mn family superoxide dismutase</fullName>
    </submittedName>
</protein>
<dbReference type="AlphaFoldDB" id="A0A366IEC2"/>
<keyword evidence="3" id="KW-1185">Reference proteome</keyword>
<dbReference type="OrthoDB" id="9803125at2"/>
<feature type="domain" description="Manganese/iron superoxide dismutase C-terminal" evidence="1">
    <location>
        <begin position="104"/>
        <end position="201"/>
    </location>
</feature>
<reference evidence="2 3" key="1">
    <citation type="submission" date="2018-06" db="EMBL/GenBank/DDBJ databases">
        <title>Genomic Encyclopedia of Type Strains, Phase IV (KMG-IV): sequencing the most valuable type-strain genomes for metagenomic binning, comparative biology and taxonomic classification.</title>
        <authorList>
            <person name="Goeker M."/>
        </authorList>
    </citation>
    <scope>NUCLEOTIDE SEQUENCE [LARGE SCALE GENOMIC DNA]</scope>
    <source>
        <strain evidence="2 3">DSM 22112</strain>
    </source>
</reference>
<dbReference type="EMBL" id="QNRX01000003">
    <property type="protein sequence ID" value="RBP68258.1"/>
    <property type="molecule type" value="Genomic_DNA"/>
</dbReference>